<dbReference type="SMART" id="SM00399">
    <property type="entry name" value="ZnF_C4"/>
    <property type="match status" value="1"/>
</dbReference>
<dbReference type="PANTHER" id="PTHR24082">
    <property type="entry name" value="NUCLEAR HORMONE RECEPTOR"/>
    <property type="match status" value="1"/>
</dbReference>
<feature type="domain" description="Nuclear receptor" evidence="9">
    <location>
        <begin position="8"/>
        <end position="93"/>
    </location>
</feature>
<reference evidence="10" key="2">
    <citation type="submission" date="2020-11" db="EMBL/GenBank/DDBJ databases">
        <authorList>
            <person name="McCartney M.A."/>
            <person name="Auch B."/>
            <person name="Kono T."/>
            <person name="Mallez S."/>
            <person name="Becker A."/>
            <person name="Gohl D.M."/>
            <person name="Silverstein K.A.T."/>
            <person name="Koren S."/>
            <person name="Bechman K.B."/>
            <person name="Herman A."/>
            <person name="Abrahante J.E."/>
            <person name="Garbe J."/>
        </authorList>
    </citation>
    <scope>NUCLEOTIDE SEQUENCE</scope>
    <source>
        <strain evidence="10">Duluth1</strain>
        <tissue evidence="10">Whole animal</tissue>
    </source>
</reference>
<dbReference type="CDD" id="cd06916">
    <property type="entry name" value="NR_DBD_like"/>
    <property type="match status" value="1"/>
</dbReference>
<comment type="caution">
    <text evidence="10">The sequence shown here is derived from an EMBL/GenBank/DDBJ whole genome shotgun (WGS) entry which is preliminary data.</text>
</comment>
<evidence type="ECO:0000256" key="6">
    <source>
        <dbReference type="ARBA" id="ARBA00023163"/>
    </source>
</evidence>
<dbReference type="InterPro" id="IPR013088">
    <property type="entry name" value="Znf_NHR/GATA"/>
</dbReference>
<keyword evidence="6" id="KW-0804">Transcription</keyword>
<dbReference type="GO" id="GO:0030154">
    <property type="term" value="P:cell differentiation"/>
    <property type="evidence" value="ECO:0007669"/>
    <property type="project" value="TreeGrafter"/>
</dbReference>
<evidence type="ECO:0000256" key="3">
    <source>
        <dbReference type="ARBA" id="ARBA00022833"/>
    </source>
</evidence>
<keyword evidence="8" id="KW-0539">Nucleus</keyword>
<keyword evidence="2" id="KW-0863">Zinc-finger</keyword>
<name>A0A9D4MTM9_DREPO</name>
<dbReference type="EMBL" id="JAIWYP010000001">
    <property type="protein sequence ID" value="KAH3881591.1"/>
    <property type="molecule type" value="Genomic_DNA"/>
</dbReference>
<dbReference type="SUPFAM" id="SSF57716">
    <property type="entry name" value="Glucocorticoid receptor-like (DNA-binding domain)"/>
    <property type="match status" value="1"/>
</dbReference>
<accession>A0A9D4MTM9</accession>
<evidence type="ECO:0000256" key="2">
    <source>
        <dbReference type="ARBA" id="ARBA00022771"/>
    </source>
</evidence>
<keyword evidence="7" id="KW-0675">Receptor</keyword>
<dbReference type="PROSITE" id="PS51030">
    <property type="entry name" value="NUCLEAR_REC_DBD_2"/>
    <property type="match status" value="1"/>
</dbReference>
<dbReference type="Gene3D" id="3.30.50.10">
    <property type="entry name" value="Erythroid Transcription Factor GATA-1, subunit A"/>
    <property type="match status" value="1"/>
</dbReference>
<dbReference type="GO" id="GO:0008270">
    <property type="term" value="F:zinc ion binding"/>
    <property type="evidence" value="ECO:0007669"/>
    <property type="project" value="UniProtKB-KW"/>
</dbReference>
<evidence type="ECO:0000259" key="9">
    <source>
        <dbReference type="PROSITE" id="PS51030"/>
    </source>
</evidence>
<dbReference type="InterPro" id="IPR001628">
    <property type="entry name" value="Znf_hrmn_rcpt"/>
</dbReference>
<dbReference type="PANTHER" id="PTHR24082:SF473">
    <property type="entry name" value="ECDYSONE-INDUCED PROTEIN 75B, ISOFORM B"/>
    <property type="match status" value="1"/>
</dbReference>
<dbReference type="GO" id="GO:0000978">
    <property type="term" value="F:RNA polymerase II cis-regulatory region sequence-specific DNA binding"/>
    <property type="evidence" value="ECO:0007669"/>
    <property type="project" value="TreeGrafter"/>
</dbReference>
<dbReference type="GO" id="GO:0000122">
    <property type="term" value="P:negative regulation of transcription by RNA polymerase II"/>
    <property type="evidence" value="ECO:0007669"/>
    <property type="project" value="TreeGrafter"/>
</dbReference>
<reference evidence="10" key="1">
    <citation type="journal article" date="2019" name="bioRxiv">
        <title>The Genome of the Zebra Mussel, Dreissena polymorpha: A Resource for Invasive Species Research.</title>
        <authorList>
            <person name="McCartney M.A."/>
            <person name="Auch B."/>
            <person name="Kono T."/>
            <person name="Mallez S."/>
            <person name="Zhang Y."/>
            <person name="Obille A."/>
            <person name="Becker A."/>
            <person name="Abrahante J.E."/>
            <person name="Garbe J."/>
            <person name="Badalamenti J.P."/>
            <person name="Herman A."/>
            <person name="Mangelson H."/>
            <person name="Liachko I."/>
            <person name="Sullivan S."/>
            <person name="Sone E.D."/>
            <person name="Koren S."/>
            <person name="Silverstein K.A.T."/>
            <person name="Beckman K.B."/>
            <person name="Gohl D.M."/>
        </authorList>
    </citation>
    <scope>NUCLEOTIDE SEQUENCE</scope>
    <source>
        <strain evidence="10">Duluth1</strain>
        <tissue evidence="10">Whole animal</tissue>
    </source>
</reference>
<evidence type="ECO:0000256" key="5">
    <source>
        <dbReference type="ARBA" id="ARBA00023125"/>
    </source>
</evidence>
<gene>
    <name evidence="10" type="ORF">DPMN_005517</name>
</gene>
<evidence type="ECO:0000256" key="1">
    <source>
        <dbReference type="ARBA" id="ARBA00022723"/>
    </source>
</evidence>
<keyword evidence="3" id="KW-0862">Zinc</keyword>
<dbReference type="Proteomes" id="UP000828390">
    <property type="component" value="Unassembled WGS sequence"/>
</dbReference>
<dbReference type="AlphaFoldDB" id="A0A9D4MTM9"/>
<evidence type="ECO:0000313" key="10">
    <source>
        <dbReference type="EMBL" id="KAH3881591.1"/>
    </source>
</evidence>
<keyword evidence="11" id="KW-1185">Reference proteome</keyword>
<keyword evidence="1" id="KW-0479">Metal-binding</keyword>
<keyword evidence="4" id="KW-0805">Transcription regulation</keyword>
<dbReference type="PROSITE" id="PS00031">
    <property type="entry name" value="NUCLEAR_REC_DBD_1"/>
    <property type="match status" value="1"/>
</dbReference>
<organism evidence="10 11">
    <name type="scientific">Dreissena polymorpha</name>
    <name type="common">Zebra mussel</name>
    <name type="synonym">Mytilus polymorpha</name>
    <dbReference type="NCBI Taxonomy" id="45954"/>
    <lineage>
        <taxon>Eukaryota</taxon>
        <taxon>Metazoa</taxon>
        <taxon>Spiralia</taxon>
        <taxon>Lophotrochozoa</taxon>
        <taxon>Mollusca</taxon>
        <taxon>Bivalvia</taxon>
        <taxon>Autobranchia</taxon>
        <taxon>Heteroconchia</taxon>
        <taxon>Euheterodonta</taxon>
        <taxon>Imparidentia</taxon>
        <taxon>Neoheterodontei</taxon>
        <taxon>Myida</taxon>
        <taxon>Dreissenoidea</taxon>
        <taxon>Dreissenidae</taxon>
        <taxon>Dreissena</taxon>
    </lineage>
</organism>
<dbReference type="InterPro" id="IPR050234">
    <property type="entry name" value="Nuclear_hormone_rcpt_NR1"/>
</dbReference>
<dbReference type="GO" id="GO:0045944">
    <property type="term" value="P:positive regulation of transcription by RNA polymerase II"/>
    <property type="evidence" value="ECO:0007669"/>
    <property type="project" value="TreeGrafter"/>
</dbReference>
<keyword evidence="5" id="KW-0238">DNA-binding</keyword>
<dbReference type="PRINTS" id="PR00047">
    <property type="entry name" value="STROIDFINGER"/>
</dbReference>
<evidence type="ECO:0000313" key="11">
    <source>
        <dbReference type="Proteomes" id="UP000828390"/>
    </source>
</evidence>
<protein>
    <recommendedName>
        <fullName evidence="9">Nuclear receptor domain-containing protein</fullName>
    </recommendedName>
</protein>
<proteinExistence type="predicted"/>
<dbReference type="GO" id="GO:0004879">
    <property type="term" value="F:nuclear receptor activity"/>
    <property type="evidence" value="ECO:0007669"/>
    <property type="project" value="TreeGrafter"/>
</dbReference>
<evidence type="ECO:0000256" key="8">
    <source>
        <dbReference type="ARBA" id="ARBA00023242"/>
    </source>
</evidence>
<evidence type="ECO:0000256" key="7">
    <source>
        <dbReference type="ARBA" id="ARBA00023170"/>
    </source>
</evidence>
<sequence length="121" mass="13572">MKNTSGKTPTCKVCGDESSGYHYGVDSCEGCKGFFRRCITQGMTHKCSNEEKCDITPFTRNSCQYCRLKKCFACWNRILKAFANNLDPDETPQNVASHQDPNYWRMRAGWLAGGLAGWLAG</sequence>
<evidence type="ECO:0000256" key="4">
    <source>
        <dbReference type="ARBA" id="ARBA00023015"/>
    </source>
</evidence>
<dbReference type="GO" id="GO:0009755">
    <property type="term" value="P:hormone-mediated signaling pathway"/>
    <property type="evidence" value="ECO:0007669"/>
    <property type="project" value="TreeGrafter"/>
</dbReference>
<dbReference type="Pfam" id="PF00105">
    <property type="entry name" value="zf-C4"/>
    <property type="match status" value="1"/>
</dbReference>